<dbReference type="PANTHER" id="PTHR34071:SF2">
    <property type="entry name" value="FLAVIN-NUCLEOTIDE-BINDING PROTEIN"/>
    <property type="match status" value="1"/>
</dbReference>
<accession>A0A2N7X9U7</accession>
<dbReference type="SUPFAM" id="SSF50475">
    <property type="entry name" value="FMN-binding split barrel"/>
    <property type="match status" value="1"/>
</dbReference>
<sequence>MTTIEATPPSARTRVRRVPNRGHYDRATLYAIIDASYVCHLAFADDDGVHCIPTACWREGDHLYIHGSNGSRMLKLVAAGAQVCATITHLDGLVLARSAFHHSMNYRSAVIYGAFELVDGPAKAAALNAFVEFIAPGRSREVRPGDANELASTTVLRIPLDEAASKIRTGGPKDDDADMNRPVWAGVLPLALQPLAPLVDAAPTGTPDYVRHWQGERLASDVQGERLNARTPDTTQQ</sequence>
<dbReference type="RefSeq" id="WP_083925635.1">
    <property type="nucleotide sequence ID" value="NZ_KB890175.1"/>
</dbReference>
<reference evidence="1 2" key="1">
    <citation type="submission" date="2018-01" db="EMBL/GenBank/DDBJ databases">
        <title>Whole genome analyses suggest that Burkholderia sensu lato contains two further novel genera in the rhizoxinica-symbiotica group Mycetohabitans gen. nov., and Trinickia gen. nov.: implications for the evolution of diazotrophy and nodulation in the Burkholderiaceae.</title>
        <authorList>
            <person name="Estrada-de los Santos P."/>
            <person name="Palmer M."/>
            <person name="Chavez-Ramirez B."/>
            <person name="Beukes C."/>
            <person name="Steenkamp E.T."/>
            <person name="Hirsch A.M."/>
            <person name="Manyaka P."/>
            <person name="Maluk M."/>
            <person name="Lafos M."/>
            <person name="Crook M."/>
            <person name="Gross E."/>
            <person name="Simon M.F."/>
            <person name="Bueno dos Reis Junior F."/>
            <person name="Poole P.S."/>
            <person name="Venter S.N."/>
            <person name="James E.K."/>
        </authorList>
    </citation>
    <scope>NUCLEOTIDE SEQUENCE [LARGE SCALE GENOMIC DNA]</scope>
    <source>
        <strain evidence="1 2">JPY 581</strain>
    </source>
</reference>
<dbReference type="InterPro" id="IPR012349">
    <property type="entry name" value="Split_barrel_FMN-bd"/>
</dbReference>
<dbReference type="Proteomes" id="UP000235777">
    <property type="component" value="Unassembled WGS sequence"/>
</dbReference>
<protein>
    <submittedName>
        <fullName evidence="1">Pyridoxamine 5'-phosphate oxidase family protein</fullName>
    </submittedName>
</protein>
<dbReference type="InterPro" id="IPR024747">
    <property type="entry name" value="Pyridox_Oxase-rel"/>
</dbReference>
<dbReference type="Pfam" id="PF12900">
    <property type="entry name" value="Pyridox_ox_2"/>
    <property type="match status" value="1"/>
</dbReference>
<dbReference type="PANTHER" id="PTHR34071">
    <property type="entry name" value="5-NITROIMIDAZOLE ANTIBIOTICS RESISTANCE PROTEIN, NIMA-FAMILY-RELATED PROTEIN-RELATED"/>
    <property type="match status" value="1"/>
</dbReference>
<gene>
    <name evidence="1" type="ORF">C0Z20_00220</name>
</gene>
<dbReference type="AlphaFoldDB" id="A0A2N7X9U7"/>
<dbReference type="OrthoDB" id="116031at2"/>
<keyword evidence="2" id="KW-1185">Reference proteome</keyword>
<dbReference type="STRING" id="863227.GCA_000373005_02468"/>
<evidence type="ECO:0000313" key="2">
    <source>
        <dbReference type="Proteomes" id="UP000235777"/>
    </source>
</evidence>
<proteinExistence type="predicted"/>
<dbReference type="EMBL" id="PNYC01000001">
    <property type="protein sequence ID" value="PMS38360.1"/>
    <property type="molecule type" value="Genomic_DNA"/>
</dbReference>
<name>A0A2N7X9U7_9BURK</name>
<comment type="caution">
    <text evidence="1">The sequence shown here is derived from an EMBL/GenBank/DDBJ whole genome shotgun (WGS) entry which is preliminary data.</text>
</comment>
<dbReference type="Gene3D" id="2.30.110.10">
    <property type="entry name" value="Electron Transport, Fmn-binding Protein, Chain A"/>
    <property type="match status" value="1"/>
</dbReference>
<organism evidence="1 2">
    <name type="scientific">Trinickia symbiotica</name>
    <dbReference type="NCBI Taxonomy" id="863227"/>
    <lineage>
        <taxon>Bacteria</taxon>
        <taxon>Pseudomonadati</taxon>
        <taxon>Pseudomonadota</taxon>
        <taxon>Betaproteobacteria</taxon>
        <taxon>Burkholderiales</taxon>
        <taxon>Burkholderiaceae</taxon>
        <taxon>Trinickia</taxon>
    </lineage>
</organism>
<evidence type="ECO:0000313" key="1">
    <source>
        <dbReference type="EMBL" id="PMS38360.1"/>
    </source>
</evidence>